<reference evidence="2" key="1">
    <citation type="journal article" date="2019" name="bioRxiv">
        <title>The Genome of the Zebra Mussel, Dreissena polymorpha: A Resource for Invasive Species Research.</title>
        <authorList>
            <person name="McCartney M.A."/>
            <person name="Auch B."/>
            <person name="Kono T."/>
            <person name="Mallez S."/>
            <person name="Zhang Y."/>
            <person name="Obille A."/>
            <person name="Becker A."/>
            <person name="Abrahante J.E."/>
            <person name="Garbe J."/>
            <person name="Badalamenti J.P."/>
            <person name="Herman A."/>
            <person name="Mangelson H."/>
            <person name="Liachko I."/>
            <person name="Sullivan S."/>
            <person name="Sone E.D."/>
            <person name="Koren S."/>
            <person name="Silverstein K.A.T."/>
            <person name="Beckman K.B."/>
            <person name="Gohl D.M."/>
        </authorList>
    </citation>
    <scope>NUCLEOTIDE SEQUENCE</scope>
    <source>
        <strain evidence="2">Duluth1</strain>
        <tissue evidence="2">Whole animal</tissue>
    </source>
</reference>
<sequence>MQELPPEKKKLPPPLKIQPSYKPSPATWKSKVKEAPVTIHEVQQLYDLLDFLAKYCIINPDRLPYCEPRARWDMVKLPPPPAFLPRVGHADGHGCDQSCTDTYT</sequence>
<dbReference type="EMBL" id="JAIWYP010000001">
    <property type="protein sequence ID" value="KAH3897215.1"/>
    <property type="molecule type" value="Genomic_DNA"/>
</dbReference>
<name>A0A9D4NKP6_DREPO</name>
<organism evidence="2 3">
    <name type="scientific">Dreissena polymorpha</name>
    <name type="common">Zebra mussel</name>
    <name type="synonym">Mytilus polymorpha</name>
    <dbReference type="NCBI Taxonomy" id="45954"/>
    <lineage>
        <taxon>Eukaryota</taxon>
        <taxon>Metazoa</taxon>
        <taxon>Spiralia</taxon>
        <taxon>Lophotrochozoa</taxon>
        <taxon>Mollusca</taxon>
        <taxon>Bivalvia</taxon>
        <taxon>Autobranchia</taxon>
        <taxon>Heteroconchia</taxon>
        <taxon>Euheterodonta</taxon>
        <taxon>Imparidentia</taxon>
        <taxon>Neoheterodontei</taxon>
        <taxon>Myida</taxon>
        <taxon>Dreissenoidea</taxon>
        <taxon>Dreissenidae</taxon>
        <taxon>Dreissena</taxon>
    </lineage>
</organism>
<reference evidence="2" key="2">
    <citation type="submission" date="2020-11" db="EMBL/GenBank/DDBJ databases">
        <authorList>
            <person name="McCartney M.A."/>
            <person name="Auch B."/>
            <person name="Kono T."/>
            <person name="Mallez S."/>
            <person name="Becker A."/>
            <person name="Gohl D.M."/>
            <person name="Silverstein K.A.T."/>
            <person name="Koren S."/>
            <person name="Bechman K.B."/>
            <person name="Herman A."/>
            <person name="Abrahante J.E."/>
            <person name="Garbe J."/>
        </authorList>
    </citation>
    <scope>NUCLEOTIDE SEQUENCE</scope>
    <source>
        <strain evidence="2">Duluth1</strain>
        <tissue evidence="2">Whole animal</tissue>
    </source>
</reference>
<dbReference type="AlphaFoldDB" id="A0A9D4NKP6"/>
<feature type="compositionally biased region" description="Basic and acidic residues" evidence="1">
    <location>
        <begin position="1"/>
        <end position="10"/>
    </location>
</feature>
<comment type="caution">
    <text evidence="2">The sequence shown here is derived from an EMBL/GenBank/DDBJ whole genome shotgun (WGS) entry which is preliminary data.</text>
</comment>
<keyword evidence="3" id="KW-1185">Reference proteome</keyword>
<evidence type="ECO:0000256" key="1">
    <source>
        <dbReference type="SAM" id="MobiDB-lite"/>
    </source>
</evidence>
<feature type="region of interest" description="Disordered" evidence="1">
    <location>
        <begin position="1"/>
        <end position="27"/>
    </location>
</feature>
<proteinExistence type="predicted"/>
<dbReference type="Proteomes" id="UP000828390">
    <property type="component" value="Unassembled WGS sequence"/>
</dbReference>
<evidence type="ECO:0000313" key="3">
    <source>
        <dbReference type="Proteomes" id="UP000828390"/>
    </source>
</evidence>
<gene>
    <name evidence="2" type="ORF">DPMN_021401</name>
</gene>
<evidence type="ECO:0000313" key="2">
    <source>
        <dbReference type="EMBL" id="KAH3897215.1"/>
    </source>
</evidence>
<protein>
    <submittedName>
        <fullName evidence="2">Uncharacterized protein</fullName>
    </submittedName>
</protein>
<accession>A0A9D4NKP6</accession>